<accession>A0A9X9MNV3</accession>
<dbReference type="EMBL" id="LR026992">
    <property type="protein sequence ID" value="VDB93993.1"/>
    <property type="molecule type" value="Genomic_DNA"/>
</dbReference>
<reference evidence="1 2" key="1">
    <citation type="submission" date="2018-08" db="EMBL/GenBank/DDBJ databases">
        <authorList>
            <person name="Muller C M."/>
        </authorList>
    </citation>
    <scope>NUCLEOTIDE SEQUENCE [LARGE SCALE GENOMIC DNA]</scope>
</reference>
<protein>
    <submittedName>
        <fullName evidence="1">Bgt-50074</fullName>
    </submittedName>
</protein>
<proteinExistence type="predicted"/>
<dbReference type="InterPro" id="IPR036397">
    <property type="entry name" value="RNaseH_sf"/>
</dbReference>
<organism evidence="1 2">
    <name type="scientific">Blumeria graminis f. sp. tritici</name>
    <dbReference type="NCBI Taxonomy" id="62690"/>
    <lineage>
        <taxon>Eukaryota</taxon>
        <taxon>Fungi</taxon>
        <taxon>Dikarya</taxon>
        <taxon>Ascomycota</taxon>
        <taxon>Pezizomycotina</taxon>
        <taxon>Leotiomycetes</taxon>
        <taxon>Erysiphales</taxon>
        <taxon>Erysiphaceae</taxon>
        <taxon>Blumeria</taxon>
    </lineage>
</organism>
<dbReference type="Proteomes" id="UP000324639">
    <property type="component" value="Chromosome Bgt_-09"/>
</dbReference>
<name>A0A9X9MNV3_BLUGR</name>
<evidence type="ECO:0000313" key="1">
    <source>
        <dbReference type="EMBL" id="VDB93993.1"/>
    </source>
</evidence>
<dbReference type="AlphaFoldDB" id="A0A9X9MNV3"/>
<evidence type="ECO:0000313" key="2">
    <source>
        <dbReference type="Proteomes" id="UP000324639"/>
    </source>
</evidence>
<keyword evidence="2" id="KW-1185">Reference proteome</keyword>
<dbReference type="Gene3D" id="3.30.420.10">
    <property type="entry name" value="Ribonuclease H-like superfamily/Ribonuclease H"/>
    <property type="match status" value="1"/>
</dbReference>
<sequence length="93" mass="11012">MEEMRQRLMLPIFWPSNSPDLNPTDAVWNRMKDYIQRHYPNLSGGNQRIQSNLRRIVRDTWDSMSPKYLVRLTGSMPARCQSVIDVDGRPSRY</sequence>
<dbReference type="GO" id="GO:0003676">
    <property type="term" value="F:nucleic acid binding"/>
    <property type="evidence" value="ECO:0007669"/>
    <property type="project" value="InterPro"/>
</dbReference>
<gene>
    <name evidence="1" type="ORF">BGT96224V316_LOCUS7583</name>
</gene>